<keyword evidence="2" id="KW-0808">Transferase</keyword>
<accession>F0QVF4</accession>
<dbReference type="OrthoDB" id="25443at2157"/>
<proteinExistence type="predicted"/>
<dbReference type="STRING" id="985053.VMUT_1855"/>
<evidence type="ECO:0000313" key="3">
    <source>
        <dbReference type="Proteomes" id="UP000007485"/>
    </source>
</evidence>
<reference evidence="2 3" key="1">
    <citation type="journal article" date="2011" name="J. Bacteriol.">
        <title>Complete genome sequence of 'Vulcanisaeta moutnovskia' strain 768-28, a novel member of the hyperthermophilic crenarchaeal genus vulcanisaeta.</title>
        <authorList>
            <person name="Gumerov V.M."/>
            <person name="Mardanov A.V."/>
            <person name="Beletsky A.V."/>
            <person name="Prokofeva M.I."/>
            <person name="Bonch-Osmolovskaya E.A."/>
            <person name="Ravin N.V."/>
            <person name="Skryabin K.G."/>
        </authorList>
    </citation>
    <scope>NUCLEOTIDE SEQUENCE [LARGE SCALE GENOMIC DNA]</scope>
    <source>
        <strain evidence="2 3">768-28</strain>
    </source>
</reference>
<dbReference type="Pfam" id="PF13439">
    <property type="entry name" value="Glyco_transf_4"/>
    <property type="match status" value="1"/>
</dbReference>
<dbReference type="Proteomes" id="UP000007485">
    <property type="component" value="Chromosome"/>
</dbReference>
<dbReference type="Gene3D" id="3.40.50.2000">
    <property type="entry name" value="Glycogen Phosphorylase B"/>
    <property type="match status" value="1"/>
</dbReference>
<evidence type="ECO:0000313" key="2">
    <source>
        <dbReference type="EMBL" id="ADY02056.1"/>
    </source>
</evidence>
<protein>
    <submittedName>
        <fullName evidence="2">Glycosyl transferase, group 1</fullName>
    </submittedName>
</protein>
<sequence>MVKVLHISTEYPPYRVIGTLAFQIRDLVTQLSNKYEIYLVHPANFDGSYMDGNVHIYTVSDSWFSDVIAYMHFLLVEILSRIPYVIPRDLDLVHAHEWIASVIAKIISQRLRVPYIVSAYSTEPIRSGGAMSLLSLTIRDWEKYAFSSANYVIAHNKPTFESLRDHYGINAIEIRNVKDLDKIYDELGHAKTKPK</sequence>
<dbReference type="RefSeq" id="WP_013605218.1">
    <property type="nucleotide sequence ID" value="NC_015151.1"/>
</dbReference>
<dbReference type="SUPFAM" id="SSF53756">
    <property type="entry name" value="UDP-Glycosyltransferase/glycogen phosphorylase"/>
    <property type="match status" value="1"/>
</dbReference>
<dbReference type="EMBL" id="CP002529">
    <property type="protein sequence ID" value="ADY02056.1"/>
    <property type="molecule type" value="Genomic_DNA"/>
</dbReference>
<dbReference type="KEGG" id="vmo:VMUT_1855"/>
<dbReference type="AlphaFoldDB" id="F0QVF4"/>
<dbReference type="GO" id="GO:0016740">
    <property type="term" value="F:transferase activity"/>
    <property type="evidence" value="ECO:0007669"/>
    <property type="project" value="UniProtKB-KW"/>
</dbReference>
<name>F0QVF4_VULM7</name>
<dbReference type="eggNOG" id="arCOG01410">
    <property type="taxonomic scope" value="Archaea"/>
</dbReference>
<keyword evidence="3" id="KW-1185">Reference proteome</keyword>
<organism evidence="2 3">
    <name type="scientific">Vulcanisaeta moutnovskia (strain 768-28)</name>
    <dbReference type="NCBI Taxonomy" id="985053"/>
    <lineage>
        <taxon>Archaea</taxon>
        <taxon>Thermoproteota</taxon>
        <taxon>Thermoprotei</taxon>
        <taxon>Thermoproteales</taxon>
        <taxon>Thermoproteaceae</taxon>
        <taxon>Vulcanisaeta</taxon>
    </lineage>
</organism>
<dbReference type="GeneID" id="10289507"/>
<dbReference type="HOGENOM" id="CLU_1399809_0_0_2"/>
<dbReference type="InterPro" id="IPR028098">
    <property type="entry name" value="Glyco_trans_4-like_N"/>
</dbReference>
<feature type="domain" description="Glycosyltransferase subfamily 4-like N-terminal" evidence="1">
    <location>
        <begin position="24"/>
        <end position="174"/>
    </location>
</feature>
<gene>
    <name evidence="2" type="ordered locus">VMUT_1855</name>
</gene>
<evidence type="ECO:0000259" key="1">
    <source>
        <dbReference type="Pfam" id="PF13439"/>
    </source>
</evidence>